<dbReference type="STRING" id="45070.Lnau_0447"/>
<feature type="region of interest" description="Disordered" evidence="1">
    <location>
        <begin position="349"/>
        <end position="378"/>
    </location>
</feature>
<dbReference type="GO" id="GO:0005085">
    <property type="term" value="F:guanyl-nucleotide exchange factor activity"/>
    <property type="evidence" value="ECO:0007669"/>
    <property type="project" value="InterPro"/>
</dbReference>
<dbReference type="PATRIC" id="fig|45070.6.peg.470"/>
<feature type="compositionally biased region" description="Polar residues" evidence="1">
    <location>
        <begin position="349"/>
        <end position="361"/>
    </location>
</feature>
<evidence type="ECO:0000313" key="4">
    <source>
        <dbReference type="Proteomes" id="UP000054725"/>
    </source>
</evidence>
<evidence type="ECO:0000256" key="1">
    <source>
        <dbReference type="SAM" id="MobiDB-lite"/>
    </source>
</evidence>
<feature type="compositionally biased region" description="Polar residues" evidence="1">
    <location>
        <begin position="23"/>
        <end position="42"/>
    </location>
</feature>
<dbReference type="SUPFAM" id="SSF48065">
    <property type="entry name" value="DBL homology domain (DH-domain)"/>
    <property type="match status" value="1"/>
</dbReference>
<dbReference type="AlphaFoldDB" id="A0A0W0X227"/>
<dbReference type="InterPro" id="IPR035899">
    <property type="entry name" value="DBL_dom_sf"/>
</dbReference>
<reference evidence="3 4" key="1">
    <citation type="submission" date="2015-11" db="EMBL/GenBank/DDBJ databases">
        <title>Genomic analysis of 38 Legionella species identifies large and diverse effector repertoires.</title>
        <authorList>
            <person name="Burstein D."/>
            <person name="Amaro F."/>
            <person name="Zusman T."/>
            <person name="Lifshitz Z."/>
            <person name="Cohen O."/>
            <person name="Gilbert J.A."/>
            <person name="Pupko T."/>
            <person name="Shuman H.A."/>
            <person name="Segal G."/>
        </authorList>
    </citation>
    <scope>NUCLEOTIDE SEQUENCE [LARGE SCALE GENOMIC DNA]</scope>
    <source>
        <strain evidence="3 4">ATCC 49506</strain>
    </source>
</reference>
<evidence type="ECO:0000313" key="3">
    <source>
        <dbReference type="EMBL" id="KTD38637.1"/>
    </source>
</evidence>
<dbReference type="InterPro" id="IPR051092">
    <property type="entry name" value="FYVE_RhoGEF_PH"/>
</dbReference>
<sequence length="378" mass="43367">MLSDKQIKEMVEKEKEKEKELDSSVSPSQSINEPSVVEQSASEEPPHRDLSQHLPIQELVDTEKTYCHSLDVLANYFSSRGKTTESNKILAQLSDLIPQLQEISQKIYQHLTESIRTDLKPSELPRLREQRIQLIKLFFTIYPIYSEFYQKYLQEVLVNSEAFKEVESYLADPKNGAQQQDLASILIQIIQRGPRYEMLAGAILKHNKILPPKHPGKLTPEEIKRVEDLLALIKVSIDTVNSALPVLKLKQPSEESYQFGDWFLRDFFNYLTQGEEQSEVSPSASTPVVKEQKPYQFGDLFLRPTYRYLTGQEEEEKEAKQPEETPEPTISTSSTWGFARFWNVSKTPVASAPQANNASLTNDNNEDRPEEEDNFVLV</sequence>
<feature type="domain" description="DH" evidence="2">
    <location>
        <begin position="51"/>
        <end position="243"/>
    </location>
</feature>
<dbReference type="Proteomes" id="UP000054725">
    <property type="component" value="Unassembled WGS sequence"/>
</dbReference>
<dbReference type="SMART" id="SM00325">
    <property type="entry name" value="RhoGEF"/>
    <property type="match status" value="1"/>
</dbReference>
<evidence type="ECO:0000259" key="2">
    <source>
        <dbReference type="PROSITE" id="PS50010"/>
    </source>
</evidence>
<feature type="compositionally biased region" description="Basic and acidic residues" evidence="1">
    <location>
        <begin position="1"/>
        <end position="22"/>
    </location>
</feature>
<dbReference type="OrthoDB" id="5654121at2"/>
<dbReference type="InterPro" id="IPR000219">
    <property type="entry name" value="DH_dom"/>
</dbReference>
<feature type="compositionally biased region" description="Acidic residues" evidence="1">
    <location>
        <begin position="368"/>
        <end position="378"/>
    </location>
</feature>
<keyword evidence="4" id="KW-1185">Reference proteome</keyword>
<dbReference type="PANTHER" id="PTHR12673">
    <property type="entry name" value="FACIOGENITAL DYSPLASIA PROTEIN"/>
    <property type="match status" value="1"/>
</dbReference>
<protein>
    <submittedName>
        <fullName evidence="3">RhoGEF domain protein</fullName>
    </submittedName>
</protein>
<gene>
    <name evidence="3" type="ORF">Lnau_0447</name>
</gene>
<comment type="caution">
    <text evidence="3">The sequence shown here is derived from an EMBL/GenBank/DDBJ whole genome shotgun (WGS) entry which is preliminary data.</text>
</comment>
<feature type="region of interest" description="Disordered" evidence="1">
    <location>
        <begin position="312"/>
        <end position="334"/>
    </location>
</feature>
<dbReference type="GO" id="GO:0005737">
    <property type="term" value="C:cytoplasm"/>
    <property type="evidence" value="ECO:0007669"/>
    <property type="project" value="TreeGrafter"/>
</dbReference>
<dbReference type="RefSeq" id="WP_058503530.1">
    <property type="nucleotide sequence ID" value="NZ_CAAAIF010000020.1"/>
</dbReference>
<proteinExistence type="predicted"/>
<accession>A0A0W0X227</accession>
<dbReference type="Gene3D" id="1.20.900.10">
    <property type="entry name" value="Dbl homology (DH) domain"/>
    <property type="match status" value="1"/>
</dbReference>
<dbReference type="PROSITE" id="PS50010">
    <property type="entry name" value="DH_2"/>
    <property type="match status" value="1"/>
</dbReference>
<feature type="region of interest" description="Disordered" evidence="1">
    <location>
        <begin position="1"/>
        <end position="52"/>
    </location>
</feature>
<organism evidence="3 4">
    <name type="scientific">Legionella nautarum</name>
    <dbReference type="NCBI Taxonomy" id="45070"/>
    <lineage>
        <taxon>Bacteria</taxon>
        <taxon>Pseudomonadati</taxon>
        <taxon>Pseudomonadota</taxon>
        <taxon>Gammaproteobacteria</taxon>
        <taxon>Legionellales</taxon>
        <taxon>Legionellaceae</taxon>
        <taxon>Legionella</taxon>
    </lineage>
</organism>
<dbReference type="PANTHER" id="PTHR12673:SF159">
    <property type="entry name" value="LD03170P"/>
    <property type="match status" value="1"/>
</dbReference>
<name>A0A0W0X227_9GAMM</name>
<dbReference type="EMBL" id="LNYO01000005">
    <property type="protein sequence ID" value="KTD38637.1"/>
    <property type="molecule type" value="Genomic_DNA"/>
</dbReference>
<dbReference type="Pfam" id="PF00621">
    <property type="entry name" value="RhoGEF"/>
    <property type="match status" value="1"/>
</dbReference>